<keyword evidence="10 16" id="KW-0520">NAD</keyword>
<keyword evidence="2 16" id="KW-1003">Cell membrane</keyword>
<evidence type="ECO:0000256" key="4">
    <source>
        <dbReference type="ARBA" id="ARBA00022553"/>
    </source>
</evidence>
<dbReference type="PANTHER" id="PTHR37838:SF1">
    <property type="entry name" value="NA(+)-TRANSLOCATING NADH-QUINONE REDUCTASE SUBUNIT C"/>
    <property type="match status" value="1"/>
</dbReference>
<feature type="domain" description="FMN-binding" evidence="19">
    <location>
        <begin position="145"/>
        <end position="245"/>
    </location>
</feature>
<protein>
    <recommendedName>
        <fullName evidence="16 17">Na(+)-translocating NADH-quinone reductase subunit C</fullName>
        <shortName evidence="16 17">Na(+)-NQR subunit C</shortName>
        <shortName evidence="16 17">Na(+)-translocating NQR subunit C</shortName>
        <ecNumber evidence="16 17">7.2.1.1</ecNumber>
    </recommendedName>
    <alternativeName>
        <fullName evidence="16 17">NQR complex subunit C</fullName>
    </alternativeName>
    <alternativeName>
        <fullName evidence="16 17">NQR-1 subunit C</fullName>
    </alternativeName>
</protein>
<keyword evidence="9 16" id="KW-1133">Transmembrane helix</keyword>
<comment type="catalytic activity">
    <reaction evidence="16 17">
        <text>a ubiquinone + n Na(+)(in) + NADH + H(+) = a ubiquinol + n Na(+)(out) + NAD(+)</text>
        <dbReference type="Rhea" id="RHEA:47748"/>
        <dbReference type="Rhea" id="RHEA-COMP:9565"/>
        <dbReference type="Rhea" id="RHEA-COMP:9566"/>
        <dbReference type="ChEBI" id="CHEBI:15378"/>
        <dbReference type="ChEBI" id="CHEBI:16389"/>
        <dbReference type="ChEBI" id="CHEBI:17976"/>
        <dbReference type="ChEBI" id="CHEBI:29101"/>
        <dbReference type="ChEBI" id="CHEBI:57540"/>
        <dbReference type="ChEBI" id="CHEBI:57945"/>
        <dbReference type="EC" id="7.2.1.1"/>
    </reaction>
</comment>
<dbReference type="AlphaFoldDB" id="A0A8J6XZU3"/>
<dbReference type="NCBIfam" id="TIGR01938">
    <property type="entry name" value="nqrC"/>
    <property type="match status" value="1"/>
</dbReference>
<dbReference type="SMART" id="SM00900">
    <property type="entry name" value="FMN_bind"/>
    <property type="match status" value="1"/>
</dbReference>
<comment type="similarity">
    <text evidence="16 17">Belongs to the NqrC family.</text>
</comment>
<name>A0A8J6XZU3_9BACT</name>
<sequence>MRQDSNAYIIGFATAVCLVCSIVVSTSAVALRERQDRNKVLDRQTQVLVVAGLLEEGQNVSPEDVESLFDEHIQIRVINLETGGYEDSIESSTYDQRKATKDPSASRAAPANNAGLTRLPDNALVYQRVEDDAVQSLILPIEGKGLWSTLYGFIALAPDTTTIQGITFYEHGETPGLGGEVDNPTWKALWVGRQAYDSDWAPAIEVIKGAAGPVAEDPYRVDGLSGSTLTARGVTNLVQFWLGENGFDPYLERLRAEGSGS</sequence>
<dbReference type="GO" id="GO:0006814">
    <property type="term" value="P:sodium ion transport"/>
    <property type="evidence" value="ECO:0007669"/>
    <property type="project" value="UniProtKB-UniRule"/>
</dbReference>
<evidence type="ECO:0000259" key="19">
    <source>
        <dbReference type="SMART" id="SM00900"/>
    </source>
</evidence>
<comment type="cofactor">
    <cofactor evidence="16 17">
        <name>FMN</name>
        <dbReference type="ChEBI" id="CHEBI:58210"/>
    </cofactor>
</comment>
<dbReference type="InterPro" id="IPR010204">
    <property type="entry name" value="NqrC"/>
</dbReference>
<dbReference type="EMBL" id="JACXWA010000081">
    <property type="protein sequence ID" value="MBD3870698.1"/>
    <property type="molecule type" value="Genomic_DNA"/>
</dbReference>
<keyword evidence="3" id="KW-0997">Cell inner membrane</keyword>
<evidence type="ECO:0000256" key="9">
    <source>
        <dbReference type="ARBA" id="ARBA00022989"/>
    </source>
</evidence>
<dbReference type="PANTHER" id="PTHR37838">
    <property type="entry name" value="NA(+)-TRANSLOCATING NADH-QUINONE REDUCTASE SUBUNIT C"/>
    <property type="match status" value="1"/>
</dbReference>
<evidence type="ECO:0000256" key="7">
    <source>
        <dbReference type="ARBA" id="ARBA00022692"/>
    </source>
</evidence>
<comment type="caution">
    <text evidence="20">The sequence shown here is derived from an EMBL/GenBank/DDBJ whole genome shotgun (WGS) entry which is preliminary data.</text>
</comment>
<evidence type="ECO:0000313" key="21">
    <source>
        <dbReference type="Proteomes" id="UP000598633"/>
    </source>
</evidence>
<evidence type="ECO:0000256" key="5">
    <source>
        <dbReference type="ARBA" id="ARBA00022630"/>
    </source>
</evidence>
<evidence type="ECO:0000256" key="16">
    <source>
        <dbReference type="HAMAP-Rule" id="MF_00427"/>
    </source>
</evidence>
<keyword evidence="12 16" id="KW-0406">Ion transport</keyword>
<evidence type="ECO:0000256" key="12">
    <source>
        <dbReference type="ARBA" id="ARBA00023065"/>
    </source>
</evidence>
<dbReference type="EC" id="7.2.1.1" evidence="16 17"/>
<evidence type="ECO:0000256" key="17">
    <source>
        <dbReference type="PIRNR" id="PIRNR009437"/>
    </source>
</evidence>
<feature type="compositionally biased region" description="Low complexity" evidence="18">
    <location>
        <begin position="103"/>
        <end position="114"/>
    </location>
</feature>
<comment type="caution">
    <text evidence="16">Lacks conserved residue(s) required for the propagation of feature annotation.</text>
</comment>
<keyword evidence="11 16" id="KW-0915">Sodium</keyword>
<dbReference type="HAMAP" id="MF_00427">
    <property type="entry name" value="NqrC"/>
    <property type="match status" value="1"/>
</dbReference>
<dbReference type="Pfam" id="PF04205">
    <property type="entry name" value="FMN_bind"/>
    <property type="match status" value="1"/>
</dbReference>
<dbReference type="InterPro" id="IPR007329">
    <property type="entry name" value="FMN-bd"/>
</dbReference>
<evidence type="ECO:0000256" key="14">
    <source>
        <dbReference type="ARBA" id="ARBA00023136"/>
    </source>
</evidence>
<accession>A0A8J6XZU3</accession>
<evidence type="ECO:0000256" key="1">
    <source>
        <dbReference type="ARBA" id="ARBA00022448"/>
    </source>
</evidence>
<feature type="transmembrane region" description="Helical" evidence="16">
    <location>
        <begin position="6"/>
        <end position="31"/>
    </location>
</feature>
<evidence type="ECO:0000256" key="13">
    <source>
        <dbReference type="ARBA" id="ARBA00023075"/>
    </source>
</evidence>
<gene>
    <name evidence="16" type="primary">nqrC</name>
    <name evidence="20" type="ORF">IFJ97_04990</name>
</gene>
<keyword evidence="14 16" id="KW-0472">Membrane</keyword>
<feature type="modified residue" description="FMN phosphoryl threonine" evidence="16">
    <location>
        <position position="228"/>
    </location>
</feature>
<dbReference type="GO" id="GO:0005886">
    <property type="term" value="C:plasma membrane"/>
    <property type="evidence" value="ECO:0007669"/>
    <property type="project" value="UniProtKB-SubCell"/>
</dbReference>
<evidence type="ECO:0000256" key="3">
    <source>
        <dbReference type="ARBA" id="ARBA00022519"/>
    </source>
</evidence>
<comment type="subcellular location">
    <subcellularLocation>
        <location evidence="16">Cell membrane</location>
        <topology evidence="16">Single-pass membrane protein</topology>
    </subcellularLocation>
</comment>
<keyword evidence="1 16" id="KW-0813">Transport</keyword>
<evidence type="ECO:0000256" key="18">
    <source>
        <dbReference type="SAM" id="MobiDB-lite"/>
    </source>
</evidence>
<evidence type="ECO:0000256" key="10">
    <source>
        <dbReference type="ARBA" id="ARBA00023027"/>
    </source>
</evidence>
<keyword evidence="6 16" id="KW-0288">FMN</keyword>
<keyword evidence="13 16" id="KW-0830">Ubiquinone</keyword>
<proteinExistence type="inferred from homology"/>
<comment type="subunit">
    <text evidence="16 17">Composed of six subunits; NqrA, NqrB, NqrC, NqrD, NqrE and NqrF.</text>
</comment>
<evidence type="ECO:0000256" key="6">
    <source>
        <dbReference type="ARBA" id="ARBA00022643"/>
    </source>
</evidence>
<dbReference type="Proteomes" id="UP000598633">
    <property type="component" value="Unassembled WGS sequence"/>
</dbReference>
<keyword evidence="15 16" id="KW-0739">Sodium transport</keyword>
<keyword evidence="7 16" id="KW-0812">Transmembrane</keyword>
<feature type="region of interest" description="Disordered" evidence="18">
    <location>
        <begin position="89"/>
        <end position="114"/>
    </location>
</feature>
<keyword evidence="5 16" id="KW-0285">Flavoprotein</keyword>
<dbReference type="NCBIfam" id="NF003749">
    <property type="entry name" value="PRK05346.1-5"/>
    <property type="match status" value="1"/>
</dbReference>
<dbReference type="GO" id="GO:0016655">
    <property type="term" value="F:oxidoreductase activity, acting on NAD(P)H, quinone or similar compound as acceptor"/>
    <property type="evidence" value="ECO:0007669"/>
    <property type="project" value="UniProtKB-UniRule"/>
</dbReference>
<evidence type="ECO:0000313" key="20">
    <source>
        <dbReference type="EMBL" id="MBD3870698.1"/>
    </source>
</evidence>
<keyword evidence="8 16" id="KW-1278">Translocase</keyword>
<dbReference type="PIRSF" id="PIRSF009437">
    <property type="entry name" value="NQR-1_subunit_C"/>
    <property type="match status" value="1"/>
</dbReference>
<comment type="function">
    <text evidence="16">NQR complex catalyzes the reduction of ubiquinone-1 to ubiquinol by two successive reactions, coupled with the transport of Na(+) ions from the cytoplasm to the periplasm. NqrA to NqrE are probably involved in the second step, the conversion of ubisemiquinone to ubiquinol.</text>
</comment>
<dbReference type="GO" id="GO:0010181">
    <property type="term" value="F:FMN binding"/>
    <property type="evidence" value="ECO:0007669"/>
    <property type="project" value="UniProtKB-UniRule"/>
</dbReference>
<evidence type="ECO:0000256" key="2">
    <source>
        <dbReference type="ARBA" id="ARBA00022475"/>
    </source>
</evidence>
<evidence type="ECO:0000256" key="8">
    <source>
        <dbReference type="ARBA" id="ARBA00022967"/>
    </source>
</evidence>
<keyword evidence="4 16" id="KW-0597">Phosphoprotein</keyword>
<reference evidence="20 21" key="1">
    <citation type="submission" date="2020-08" db="EMBL/GenBank/DDBJ databases">
        <title>Acidobacteriota in marine sediments use diverse sulfur dissimilation pathways.</title>
        <authorList>
            <person name="Wasmund K."/>
        </authorList>
    </citation>
    <scope>NUCLEOTIDE SEQUENCE [LARGE SCALE GENOMIC DNA]</scope>
    <source>
        <strain evidence="20">MAG AM3-A</strain>
    </source>
</reference>
<evidence type="ECO:0000256" key="15">
    <source>
        <dbReference type="ARBA" id="ARBA00023201"/>
    </source>
</evidence>
<evidence type="ECO:0000256" key="11">
    <source>
        <dbReference type="ARBA" id="ARBA00023053"/>
    </source>
</evidence>
<organism evidence="20 21">
    <name type="scientific">Candidatus Sulfomarinibacter kjeldsenii</name>
    <dbReference type="NCBI Taxonomy" id="2885994"/>
    <lineage>
        <taxon>Bacteria</taxon>
        <taxon>Pseudomonadati</taxon>
        <taxon>Acidobacteriota</taxon>
        <taxon>Thermoanaerobaculia</taxon>
        <taxon>Thermoanaerobaculales</taxon>
        <taxon>Candidatus Sulfomarinibacteraceae</taxon>
        <taxon>Candidatus Sulfomarinibacter</taxon>
    </lineage>
</organism>